<dbReference type="Gene3D" id="3.40.50.300">
    <property type="entry name" value="P-loop containing nucleotide triphosphate hydrolases"/>
    <property type="match status" value="1"/>
</dbReference>
<evidence type="ECO:0000313" key="1">
    <source>
        <dbReference type="EMBL" id="THJ64008.1"/>
    </source>
</evidence>
<dbReference type="Proteomes" id="UP000305282">
    <property type="component" value="Unassembled WGS sequence"/>
</dbReference>
<dbReference type="EMBL" id="SSXH01000544">
    <property type="protein sequence ID" value="THJ64008.1"/>
    <property type="molecule type" value="Genomic_DNA"/>
</dbReference>
<dbReference type="AlphaFoldDB" id="A0A4S5DYG4"/>
<organism evidence="1 2">
    <name type="scientific">Candidatus Frankia alpina</name>
    <dbReference type="NCBI Taxonomy" id="2699483"/>
    <lineage>
        <taxon>Bacteria</taxon>
        <taxon>Bacillati</taxon>
        <taxon>Actinomycetota</taxon>
        <taxon>Actinomycetes</taxon>
        <taxon>Frankiales</taxon>
        <taxon>Frankiaceae</taxon>
        <taxon>Frankia</taxon>
    </lineage>
</organism>
<dbReference type="GO" id="GO:0016301">
    <property type="term" value="F:kinase activity"/>
    <property type="evidence" value="ECO:0007669"/>
    <property type="project" value="UniProtKB-KW"/>
</dbReference>
<protein>
    <submittedName>
        <fullName evidence="1">Adenylate kinase</fullName>
    </submittedName>
</protein>
<keyword evidence="2" id="KW-1185">Reference proteome</keyword>
<comment type="caution">
    <text evidence="1">The sequence shown here is derived from an EMBL/GenBank/DDBJ whole genome shotgun (WGS) entry which is preliminary data.</text>
</comment>
<keyword evidence="1" id="KW-0418">Kinase</keyword>
<dbReference type="SUPFAM" id="SSF52540">
    <property type="entry name" value="P-loop containing nucleoside triphosphate hydrolases"/>
    <property type="match status" value="1"/>
</dbReference>
<sequence>MNALGTGRQGPQSMTPDVQRVLVVGSGGAGKSTLARELARQSGLPAVHLDRHFWRPGWVATPVEEWRAVVASLVAKPAWVMDGNYGGTLDLRIPAAELIVFLDLPRRITIARVVRRWARWHGRNRPDAATGCPEKLDLAFLRWLWNYPRDGRARLLRALDTHGAAARVVRLCTAREVRLWLGAVPTPSLPMVRSLSPGRLGT</sequence>
<dbReference type="RefSeq" id="WP_136449054.1">
    <property type="nucleotide sequence ID" value="NZ_SSXH01000544.1"/>
</dbReference>
<accession>A0A4S5DYG4</accession>
<keyword evidence="1" id="KW-0808">Transferase</keyword>
<name>A0A4S5DYG4_9ACTN</name>
<dbReference type="PANTHER" id="PTHR37816:SF3">
    <property type="entry name" value="MODULATES DNA TOPOLOGY"/>
    <property type="match status" value="1"/>
</dbReference>
<dbReference type="InterPro" id="IPR052922">
    <property type="entry name" value="Cytidylate_Kinase-2"/>
</dbReference>
<dbReference type="InterPro" id="IPR027417">
    <property type="entry name" value="P-loop_NTPase"/>
</dbReference>
<dbReference type="PANTHER" id="PTHR37816">
    <property type="entry name" value="YALI0E33011P"/>
    <property type="match status" value="1"/>
</dbReference>
<evidence type="ECO:0000313" key="2">
    <source>
        <dbReference type="Proteomes" id="UP000305282"/>
    </source>
</evidence>
<gene>
    <name evidence="1" type="ORF">E7Y31_17710</name>
</gene>
<reference evidence="1 2" key="1">
    <citation type="submission" date="2019-04" db="EMBL/GenBank/DDBJ databases">
        <title>Draft genome sequences for three unisolated Alnus-infective Frankia Sp+ strains, AgTrS, AiOr and AvVan, the first sequenced Frankia strains able to sporulate in-planta.</title>
        <authorList>
            <person name="Bethencourt L."/>
            <person name="Vautrin F."/>
            <person name="Taib N."/>
            <person name="Dubost A."/>
            <person name="Castro-Garcia L."/>
            <person name="Imbaud O."/>
            <person name="Abrouk D."/>
            <person name="Fournier P."/>
            <person name="Briolay J."/>
            <person name="Nguyen A."/>
            <person name="Normand P."/>
            <person name="Fernandez M.P."/>
            <person name="Brochier-Armanet C."/>
            <person name="Herrera-Belaroussi A."/>
        </authorList>
    </citation>
    <scope>NUCLEOTIDE SEQUENCE [LARGE SCALE GENOMIC DNA]</scope>
    <source>
        <strain evidence="1 2">AvVan</strain>
    </source>
</reference>
<proteinExistence type="predicted"/>
<dbReference type="OrthoDB" id="3199600at2"/>